<feature type="domain" description="Peptidase C51" evidence="2">
    <location>
        <begin position="72"/>
        <end position="253"/>
    </location>
</feature>
<dbReference type="GO" id="GO:0016874">
    <property type="term" value="F:ligase activity"/>
    <property type="evidence" value="ECO:0007669"/>
    <property type="project" value="TreeGrafter"/>
</dbReference>
<gene>
    <name evidence="3" type="ORF">STCU_04275</name>
</gene>
<dbReference type="InterPro" id="IPR038765">
    <property type="entry name" value="Papain-like_cys_pep_sf"/>
</dbReference>
<protein>
    <submittedName>
        <fullName evidence="3">D-alanyl-glycyl endopeptidase-like protein</fullName>
    </submittedName>
</protein>
<dbReference type="InterPro" id="IPR051705">
    <property type="entry name" value="Gsp_Synthetase/Amidase"/>
</dbReference>
<dbReference type="Pfam" id="PF05257">
    <property type="entry name" value="CHAP"/>
    <property type="match status" value="1"/>
</dbReference>
<dbReference type="PROSITE" id="PS50911">
    <property type="entry name" value="CHAP"/>
    <property type="match status" value="1"/>
</dbReference>
<dbReference type="InterPro" id="IPR007921">
    <property type="entry name" value="CHAP_dom"/>
</dbReference>
<dbReference type="EMBL" id="ATMH01004275">
    <property type="protein sequence ID" value="EPY30022.1"/>
    <property type="molecule type" value="Genomic_DNA"/>
</dbReference>
<organism evidence="3 4">
    <name type="scientific">Strigomonas culicis</name>
    <dbReference type="NCBI Taxonomy" id="28005"/>
    <lineage>
        <taxon>Eukaryota</taxon>
        <taxon>Discoba</taxon>
        <taxon>Euglenozoa</taxon>
        <taxon>Kinetoplastea</taxon>
        <taxon>Metakinetoplastina</taxon>
        <taxon>Trypanosomatida</taxon>
        <taxon>Trypanosomatidae</taxon>
        <taxon>Strigomonadinae</taxon>
        <taxon>Strigomonas</taxon>
    </lineage>
</organism>
<evidence type="ECO:0000313" key="3">
    <source>
        <dbReference type="EMBL" id="EPY30022.1"/>
    </source>
</evidence>
<dbReference type="SUPFAM" id="SSF54001">
    <property type="entry name" value="Cysteine proteinases"/>
    <property type="match status" value="1"/>
</dbReference>
<keyword evidence="4" id="KW-1185">Reference proteome</keyword>
<dbReference type="AlphaFoldDB" id="S9UGT3"/>
<evidence type="ECO:0000313" key="4">
    <source>
        <dbReference type="Proteomes" id="UP000015354"/>
    </source>
</evidence>
<comment type="caution">
    <text evidence="3">The sequence shown here is derived from an EMBL/GenBank/DDBJ whole genome shotgun (WGS) entry which is preliminary data.</text>
</comment>
<feature type="signal peptide" evidence="1">
    <location>
        <begin position="1"/>
        <end position="22"/>
    </location>
</feature>
<name>S9UGT3_9TRYP</name>
<dbReference type="PANTHER" id="PTHR30094:SF14">
    <property type="entry name" value="D-ALANYL-GLYCYL ENDOPEPTIDASE-LIKE PROTEIN"/>
    <property type="match status" value="1"/>
</dbReference>
<reference evidence="3 4" key="1">
    <citation type="journal article" date="2013" name="PLoS ONE">
        <title>Predicting the Proteins of Angomonas deanei, Strigomonas culicis and Their Respective Endosymbionts Reveals New Aspects of the Trypanosomatidae Family.</title>
        <authorList>
            <person name="Motta M.C."/>
            <person name="Martins A.C."/>
            <person name="de Souza S.S."/>
            <person name="Catta-Preta C.M."/>
            <person name="Silva R."/>
            <person name="Klein C.C."/>
            <person name="de Almeida L.G."/>
            <person name="de Lima Cunha O."/>
            <person name="Ciapina L.P."/>
            <person name="Brocchi M."/>
            <person name="Colabardini A.C."/>
            <person name="de Araujo Lima B."/>
            <person name="Machado C.R."/>
            <person name="de Almeida Soares C.M."/>
            <person name="Probst C.M."/>
            <person name="de Menezes C.B."/>
            <person name="Thompson C.E."/>
            <person name="Bartholomeu D.C."/>
            <person name="Gradia D.F."/>
            <person name="Pavoni D.P."/>
            <person name="Grisard E.C."/>
            <person name="Fantinatti-Garboggini F."/>
            <person name="Marchini F.K."/>
            <person name="Rodrigues-Luiz G.F."/>
            <person name="Wagner G."/>
            <person name="Goldman G.H."/>
            <person name="Fietto J.L."/>
            <person name="Elias M.C."/>
            <person name="Goldman M.H."/>
            <person name="Sagot M.F."/>
            <person name="Pereira M."/>
            <person name="Stoco P.H."/>
            <person name="de Mendonca-Neto R.P."/>
            <person name="Teixeira S.M."/>
            <person name="Maciel T.E."/>
            <person name="de Oliveira Mendes T.A."/>
            <person name="Urmenyi T.P."/>
            <person name="de Souza W."/>
            <person name="Schenkman S."/>
            <person name="de Vasconcelos A.T."/>
        </authorList>
    </citation>
    <scope>NUCLEOTIDE SEQUENCE [LARGE SCALE GENOMIC DNA]</scope>
</reference>
<dbReference type="PANTHER" id="PTHR30094">
    <property type="entry name" value="BIFUNCTIONAL GLUTATHIONYLSPERMIDINE SYNTHETASE/AMIDASE-RELATED"/>
    <property type="match status" value="1"/>
</dbReference>
<sequence length="265" mass="29404">MKWSFHFLLLFFLIIIVGMLYSGVHYQGSTATVDTNDSSSGTTLDQSSCHTQFGSIMGVHQGVFAYSNCNSDYISEDDSVIKVSGAKNLYAGLRWQCVEYARRYWMLVGTPVPAYFGSINGAADIWALTIVYTVSDATTLPLHRFESMTKKDYESAQQTPSSAMGNITNTVPRVGDILIYKRELPSFPYGHVAVVVEFVAGATTAGAAAASAPYVLVGEQNWDNEMWPSPYHNYSRRVNMVYDASKEVYTLVDVEGTLYGWMRYG</sequence>
<evidence type="ECO:0000259" key="2">
    <source>
        <dbReference type="PROSITE" id="PS50911"/>
    </source>
</evidence>
<dbReference type="Gene3D" id="3.90.1720.10">
    <property type="entry name" value="endopeptidase domain like (from Nostoc punctiforme)"/>
    <property type="match status" value="1"/>
</dbReference>
<dbReference type="OrthoDB" id="299748at2759"/>
<dbReference type="Proteomes" id="UP000015354">
    <property type="component" value="Unassembled WGS sequence"/>
</dbReference>
<keyword evidence="1" id="KW-0732">Signal</keyword>
<proteinExistence type="predicted"/>
<accession>S9UGT3</accession>
<evidence type="ECO:0000256" key="1">
    <source>
        <dbReference type="SAM" id="SignalP"/>
    </source>
</evidence>
<feature type="chain" id="PRO_5004571236" evidence="1">
    <location>
        <begin position="23"/>
        <end position="265"/>
    </location>
</feature>